<evidence type="ECO:0000256" key="3">
    <source>
        <dbReference type="ARBA" id="ARBA00022989"/>
    </source>
</evidence>
<keyword evidence="4 6" id="KW-0472">Membrane</keyword>
<dbReference type="PANTHER" id="PTHR33048:SF42">
    <property type="entry name" value="INTEGRAL MEMBRANE PROTEIN"/>
    <property type="match status" value="1"/>
</dbReference>
<reference evidence="9" key="1">
    <citation type="journal article" date="2015" name="BMC Genomics">
        <title>Genomic and transcriptomic analysis of the endophytic fungus Pestalotiopsis fici reveals its lifestyle and high potential for synthesis of natural products.</title>
        <authorList>
            <person name="Wang X."/>
            <person name="Zhang X."/>
            <person name="Liu L."/>
            <person name="Xiang M."/>
            <person name="Wang W."/>
            <person name="Sun X."/>
            <person name="Che Y."/>
            <person name="Guo L."/>
            <person name="Liu G."/>
            <person name="Guo L."/>
            <person name="Wang C."/>
            <person name="Yin W.B."/>
            <person name="Stadler M."/>
            <person name="Zhang X."/>
            <person name="Liu X."/>
        </authorList>
    </citation>
    <scope>NUCLEOTIDE SEQUENCE [LARGE SCALE GENOMIC DNA]</scope>
    <source>
        <strain evidence="9">W106-1 / CGMCC3.15140</strain>
    </source>
</reference>
<dbReference type="AlphaFoldDB" id="W3WM76"/>
<comment type="subcellular location">
    <subcellularLocation>
        <location evidence="1">Membrane</location>
        <topology evidence="1">Multi-pass membrane protein</topology>
    </subcellularLocation>
</comment>
<evidence type="ECO:0000259" key="7">
    <source>
        <dbReference type="Pfam" id="PF20684"/>
    </source>
</evidence>
<name>W3WM76_PESFW</name>
<feature type="transmembrane region" description="Helical" evidence="6">
    <location>
        <begin position="118"/>
        <end position="147"/>
    </location>
</feature>
<dbReference type="GO" id="GO:0016020">
    <property type="term" value="C:membrane"/>
    <property type="evidence" value="ECO:0007669"/>
    <property type="project" value="UniProtKB-SubCell"/>
</dbReference>
<feature type="domain" description="Rhodopsin" evidence="7">
    <location>
        <begin position="19"/>
        <end position="168"/>
    </location>
</feature>
<evidence type="ECO:0000256" key="1">
    <source>
        <dbReference type="ARBA" id="ARBA00004141"/>
    </source>
</evidence>
<dbReference type="InterPro" id="IPR052337">
    <property type="entry name" value="SAT4-like"/>
</dbReference>
<dbReference type="GeneID" id="19278527"/>
<keyword evidence="3 6" id="KW-1133">Transmembrane helix</keyword>
<keyword evidence="2 6" id="KW-0812">Transmembrane</keyword>
<evidence type="ECO:0000256" key="4">
    <source>
        <dbReference type="ARBA" id="ARBA00023136"/>
    </source>
</evidence>
<evidence type="ECO:0000256" key="2">
    <source>
        <dbReference type="ARBA" id="ARBA00022692"/>
    </source>
</evidence>
<organism evidence="8 9">
    <name type="scientific">Pestalotiopsis fici (strain W106-1 / CGMCC3.15140)</name>
    <dbReference type="NCBI Taxonomy" id="1229662"/>
    <lineage>
        <taxon>Eukaryota</taxon>
        <taxon>Fungi</taxon>
        <taxon>Dikarya</taxon>
        <taxon>Ascomycota</taxon>
        <taxon>Pezizomycotina</taxon>
        <taxon>Sordariomycetes</taxon>
        <taxon>Xylariomycetidae</taxon>
        <taxon>Amphisphaeriales</taxon>
        <taxon>Sporocadaceae</taxon>
        <taxon>Pestalotiopsis</taxon>
    </lineage>
</organism>
<evidence type="ECO:0000256" key="6">
    <source>
        <dbReference type="SAM" id="Phobius"/>
    </source>
</evidence>
<evidence type="ECO:0000313" key="9">
    <source>
        <dbReference type="Proteomes" id="UP000030651"/>
    </source>
</evidence>
<feature type="transmembrane region" description="Helical" evidence="6">
    <location>
        <begin position="77"/>
        <end position="98"/>
    </location>
</feature>
<dbReference type="OrthoDB" id="5417887at2759"/>
<proteinExistence type="inferred from homology"/>
<dbReference type="HOGENOM" id="CLU_028200_24_0_1"/>
<dbReference type="OMA" id="TKMGIIC"/>
<dbReference type="RefSeq" id="XP_007840286.1">
    <property type="nucleotide sequence ID" value="XM_007842095.1"/>
</dbReference>
<evidence type="ECO:0000256" key="5">
    <source>
        <dbReference type="ARBA" id="ARBA00038359"/>
    </source>
</evidence>
<dbReference type="Pfam" id="PF20684">
    <property type="entry name" value="Fung_rhodopsin"/>
    <property type="match status" value="1"/>
</dbReference>
<dbReference type="Proteomes" id="UP000030651">
    <property type="component" value="Unassembled WGS sequence"/>
</dbReference>
<dbReference type="PANTHER" id="PTHR33048">
    <property type="entry name" value="PTH11-LIKE INTEGRAL MEMBRANE PROTEIN (AFU_ORTHOLOGUE AFUA_5G11245)"/>
    <property type="match status" value="1"/>
</dbReference>
<dbReference type="EMBL" id="KI912119">
    <property type="protein sequence ID" value="ETS75030.1"/>
    <property type="molecule type" value="Genomic_DNA"/>
</dbReference>
<protein>
    <recommendedName>
        <fullName evidence="7">Rhodopsin domain-containing protein</fullName>
    </recommendedName>
</protein>
<sequence length="169" mass="18416">MGKYSIASCISGLRESDLGKMTLGFGKHSVEVPEENLYTLVKLVSVTSVLTLVAAAFSKTSFALTLLRLTDGWLKKAVWAIIITLNLTLLVNAILPFLRCIPSEAAWNPMVPGTCFDILITIRFSIFGAAYSAAIDWLLALVPWAIIMKLNMRINERIGVAVCISLGLV</sequence>
<dbReference type="InterPro" id="IPR049326">
    <property type="entry name" value="Rhodopsin_dom_fungi"/>
</dbReference>
<dbReference type="InParanoid" id="W3WM76"/>
<keyword evidence="9" id="KW-1185">Reference proteome</keyword>
<evidence type="ECO:0000313" key="8">
    <source>
        <dbReference type="EMBL" id="ETS75030.1"/>
    </source>
</evidence>
<gene>
    <name evidence="8" type="ORF">PFICI_13514</name>
</gene>
<comment type="similarity">
    <text evidence="5">Belongs to the SAT4 family.</text>
</comment>
<dbReference type="KEGG" id="pfy:PFICI_13514"/>
<accession>W3WM76</accession>